<feature type="domain" description="S1 motif" evidence="5">
    <location>
        <begin position="85"/>
        <end position="164"/>
    </location>
</feature>
<evidence type="ECO:0000256" key="1">
    <source>
        <dbReference type="ARBA" id="ARBA00004604"/>
    </source>
</evidence>
<keyword evidence="7" id="KW-1185">Reference proteome</keyword>
<dbReference type="Pfam" id="PF14382">
    <property type="entry name" value="ECR1_N"/>
    <property type="match status" value="1"/>
</dbReference>
<gene>
    <name evidence="6" type="ORF">Naga_100009g36</name>
</gene>
<comment type="subcellular location">
    <subcellularLocation>
        <location evidence="1">Nucleus</location>
        <location evidence="1">Nucleolus</location>
    </subcellularLocation>
</comment>
<dbReference type="PANTHER" id="PTHR12686:SF8">
    <property type="entry name" value="EXOSOME COMPLEX COMPONENT CSL4"/>
    <property type="match status" value="1"/>
</dbReference>
<evidence type="ECO:0000259" key="5">
    <source>
        <dbReference type="PROSITE" id="PS50126"/>
    </source>
</evidence>
<dbReference type="InterPro" id="IPR012340">
    <property type="entry name" value="NA-bd_OB-fold"/>
</dbReference>
<dbReference type="InterPro" id="IPR003029">
    <property type="entry name" value="S1_domain"/>
</dbReference>
<reference evidence="6 7" key="1">
    <citation type="journal article" date="2014" name="Mol. Plant">
        <title>Chromosome Scale Genome Assembly and Transcriptome Profiling of Nannochloropsis gaditana in Nitrogen Depletion.</title>
        <authorList>
            <person name="Corteggiani Carpinelli E."/>
            <person name="Telatin A."/>
            <person name="Vitulo N."/>
            <person name="Forcato C."/>
            <person name="D'Angelo M."/>
            <person name="Schiavon R."/>
            <person name="Vezzi A."/>
            <person name="Giacometti G.M."/>
            <person name="Morosinotto T."/>
            <person name="Valle G."/>
        </authorList>
    </citation>
    <scope>NUCLEOTIDE SEQUENCE [LARGE SCALE GENOMIC DNA]</scope>
    <source>
        <strain evidence="6 7">B-31</strain>
    </source>
</reference>
<dbReference type="InterPro" id="IPR019495">
    <property type="entry name" value="EXOSC1_C"/>
</dbReference>
<dbReference type="Proteomes" id="UP000019335">
    <property type="component" value="Chromosome 4"/>
</dbReference>
<dbReference type="InterPro" id="IPR039771">
    <property type="entry name" value="Csl4"/>
</dbReference>
<dbReference type="SUPFAM" id="SSF50249">
    <property type="entry name" value="Nucleic acid-binding proteins"/>
    <property type="match status" value="1"/>
</dbReference>
<organism evidence="6 7">
    <name type="scientific">Nannochloropsis gaditana</name>
    <dbReference type="NCBI Taxonomy" id="72520"/>
    <lineage>
        <taxon>Eukaryota</taxon>
        <taxon>Sar</taxon>
        <taxon>Stramenopiles</taxon>
        <taxon>Ochrophyta</taxon>
        <taxon>Eustigmatophyceae</taxon>
        <taxon>Eustigmatales</taxon>
        <taxon>Monodopsidaceae</taxon>
        <taxon>Nannochloropsis</taxon>
    </lineage>
</organism>
<evidence type="ECO:0000256" key="2">
    <source>
        <dbReference type="ARBA" id="ARBA00022490"/>
    </source>
</evidence>
<dbReference type="InterPro" id="IPR025721">
    <property type="entry name" value="Exosome_cplx_N_dom"/>
</dbReference>
<evidence type="ECO:0000313" key="7">
    <source>
        <dbReference type="Proteomes" id="UP000019335"/>
    </source>
</evidence>
<keyword evidence="2" id="KW-0963">Cytoplasm</keyword>
<dbReference type="PANTHER" id="PTHR12686">
    <property type="entry name" value="3'-5' EXORIBONUCLEASE CSL4-RELATED"/>
    <property type="match status" value="1"/>
</dbReference>
<dbReference type="PROSITE" id="PS50126">
    <property type="entry name" value="S1"/>
    <property type="match status" value="1"/>
</dbReference>
<evidence type="ECO:0000256" key="4">
    <source>
        <dbReference type="SAM" id="MobiDB-lite"/>
    </source>
</evidence>
<evidence type="ECO:0000313" key="6">
    <source>
        <dbReference type="EMBL" id="EWM28534.1"/>
    </source>
</evidence>
<dbReference type="AlphaFoldDB" id="W7U6U4"/>
<dbReference type="GO" id="GO:0000176">
    <property type="term" value="C:nuclear exosome (RNase complex)"/>
    <property type="evidence" value="ECO:0007669"/>
    <property type="project" value="TreeGrafter"/>
</dbReference>
<sequence>MDTVPSAISPSDSIAAPGDRIGRISSHQSGPGTYIKGGHIYASILGNIQILQPEKEGDLPMLRVSNPYKADADHAGAQNVVLAVGHVVTTRVLRITSKQAYVEILALGSVVLRQTCQGIIKKEDVSDHDIDRIEIPRCFRPGDIVRARVVSLGDSRQYYLKTAESELGVVYARSQTQLEEGGAEGGGRVMVPVSWEAMMDPLTKATEPRKVAKPSAKTD</sequence>
<proteinExistence type="predicted"/>
<dbReference type="CDD" id="cd05791">
    <property type="entry name" value="S1_CSL4"/>
    <property type="match status" value="1"/>
</dbReference>
<comment type="caution">
    <text evidence="6">The sequence shown here is derived from an EMBL/GenBank/DDBJ whole genome shotgun (WGS) entry which is preliminary data.</text>
</comment>
<dbReference type="GO" id="GO:0005730">
    <property type="term" value="C:nucleolus"/>
    <property type="evidence" value="ECO:0007669"/>
    <property type="project" value="UniProtKB-SubCell"/>
</dbReference>
<dbReference type="Gene3D" id="2.40.50.100">
    <property type="match status" value="1"/>
</dbReference>
<dbReference type="GO" id="GO:0003723">
    <property type="term" value="F:RNA binding"/>
    <property type="evidence" value="ECO:0007669"/>
    <property type="project" value="InterPro"/>
</dbReference>
<dbReference type="EMBL" id="AZIL01000279">
    <property type="protein sequence ID" value="EWM28534.1"/>
    <property type="molecule type" value="Genomic_DNA"/>
</dbReference>
<keyword evidence="3" id="KW-0271">Exosome</keyword>
<dbReference type="Pfam" id="PF10447">
    <property type="entry name" value="EXOSC1"/>
    <property type="match status" value="1"/>
</dbReference>
<dbReference type="OrthoDB" id="440760at2759"/>
<dbReference type="Gene3D" id="2.40.50.140">
    <property type="entry name" value="Nucleic acid-binding proteins"/>
    <property type="match status" value="1"/>
</dbReference>
<protein>
    <submittedName>
        <fullName evidence="6">3-5 exoribonuclease csl4</fullName>
    </submittedName>
</protein>
<name>W7U6U4_9STRA</name>
<accession>W7U6U4</accession>
<feature type="compositionally biased region" description="Low complexity" evidence="4">
    <location>
        <begin position="1"/>
        <end position="17"/>
    </location>
</feature>
<evidence type="ECO:0000256" key="3">
    <source>
        <dbReference type="ARBA" id="ARBA00022835"/>
    </source>
</evidence>
<dbReference type="GO" id="GO:0006396">
    <property type="term" value="P:RNA processing"/>
    <property type="evidence" value="ECO:0007669"/>
    <property type="project" value="InterPro"/>
</dbReference>
<feature type="region of interest" description="Disordered" evidence="4">
    <location>
        <begin position="1"/>
        <end position="30"/>
    </location>
</feature>
<dbReference type="GO" id="GO:0005737">
    <property type="term" value="C:cytoplasm"/>
    <property type="evidence" value="ECO:0007669"/>
    <property type="project" value="TreeGrafter"/>
</dbReference>
<dbReference type="SUPFAM" id="SSF110324">
    <property type="entry name" value="Ribosomal L27 protein-like"/>
    <property type="match status" value="1"/>
</dbReference>